<dbReference type="Proteomes" id="UP000290560">
    <property type="component" value="Unassembled WGS sequence"/>
</dbReference>
<dbReference type="EMBL" id="KV876161">
    <property type="protein sequence ID" value="RZR74223.1"/>
    <property type="molecule type" value="Genomic_DNA"/>
</dbReference>
<name>A0A444C6Z4_ENSVE</name>
<evidence type="ECO:0000313" key="1">
    <source>
        <dbReference type="EMBL" id="RZR74223.1"/>
    </source>
</evidence>
<accession>A0A444C6Z4</accession>
<protein>
    <submittedName>
        <fullName evidence="1">Uncharacterized protein</fullName>
    </submittedName>
</protein>
<sequence length="172" mass="19287">MNKRSTPSVSIHPRFVQCYCHAQEEEEEGVHRLCPSIHASCNVIVMHKKKKKKKKKEYTVCVHPSTLRAMLLSCTIRRRRGGRAAIAALCWNPPTSPSTSMVVVMLMQLRGVTGGRPSGRRRLMASKLSLPLLGCVGPRSPHHFPHHLHIFVPARLNVVVKLQNPVACVQHK</sequence>
<gene>
    <name evidence="1" type="ORF">BHM03_00034053</name>
</gene>
<proteinExistence type="predicted"/>
<dbReference type="AlphaFoldDB" id="A0A444C6Z4"/>
<organism evidence="1">
    <name type="scientific">Ensete ventricosum</name>
    <name type="common">Abyssinian banana</name>
    <name type="synonym">Musa ensete</name>
    <dbReference type="NCBI Taxonomy" id="4639"/>
    <lineage>
        <taxon>Eukaryota</taxon>
        <taxon>Viridiplantae</taxon>
        <taxon>Streptophyta</taxon>
        <taxon>Embryophyta</taxon>
        <taxon>Tracheophyta</taxon>
        <taxon>Spermatophyta</taxon>
        <taxon>Magnoliopsida</taxon>
        <taxon>Liliopsida</taxon>
        <taxon>Zingiberales</taxon>
        <taxon>Musaceae</taxon>
        <taxon>Ensete</taxon>
    </lineage>
</organism>
<reference evidence="1" key="1">
    <citation type="journal article" date="2018" name="Data Brief">
        <title>Genome sequence data from 17 accessions of Ensete ventricosum, a staple food crop for millions in Ethiopia.</title>
        <authorList>
            <person name="Yemataw Z."/>
            <person name="Muzemil S."/>
            <person name="Ambachew D."/>
            <person name="Tripathi L."/>
            <person name="Tesfaye K."/>
            <person name="Chala A."/>
            <person name="Farbos A."/>
            <person name="O'Neill P."/>
            <person name="Moore K."/>
            <person name="Grant M."/>
            <person name="Studholme D.J."/>
        </authorList>
    </citation>
    <scope>NUCLEOTIDE SEQUENCE [LARGE SCALE GENOMIC DNA]</scope>
    <source>
        <tissue evidence="1">Leaf</tissue>
    </source>
</reference>